<comment type="caution">
    <text evidence="1">The sequence shown here is derived from an EMBL/GenBank/DDBJ whole genome shotgun (WGS) entry which is preliminary data.</text>
</comment>
<evidence type="ECO:0000313" key="2">
    <source>
        <dbReference type="Proteomes" id="UP000823399"/>
    </source>
</evidence>
<dbReference type="EMBL" id="JABBWM010000036">
    <property type="protein sequence ID" value="KAG2106156.1"/>
    <property type="molecule type" value="Genomic_DNA"/>
</dbReference>
<evidence type="ECO:0000313" key="1">
    <source>
        <dbReference type="EMBL" id="KAG2106156.1"/>
    </source>
</evidence>
<name>A0A9P7F4U5_9AGAM</name>
<reference evidence="1" key="1">
    <citation type="journal article" date="2020" name="New Phytol.">
        <title>Comparative genomics reveals dynamic genome evolution in host specialist ectomycorrhizal fungi.</title>
        <authorList>
            <person name="Lofgren L.A."/>
            <person name="Nguyen N.H."/>
            <person name="Vilgalys R."/>
            <person name="Ruytinx J."/>
            <person name="Liao H.L."/>
            <person name="Branco S."/>
            <person name="Kuo A."/>
            <person name="LaButti K."/>
            <person name="Lipzen A."/>
            <person name="Andreopoulos W."/>
            <person name="Pangilinan J."/>
            <person name="Riley R."/>
            <person name="Hundley H."/>
            <person name="Na H."/>
            <person name="Barry K."/>
            <person name="Grigoriev I.V."/>
            <person name="Stajich J.E."/>
            <person name="Kennedy P.G."/>
        </authorList>
    </citation>
    <scope>NUCLEOTIDE SEQUENCE</scope>
    <source>
        <strain evidence="1">FC423</strain>
    </source>
</reference>
<dbReference type="RefSeq" id="XP_041291466.1">
    <property type="nucleotide sequence ID" value="XM_041441652.1"/>
</dbReference>
<sequence>MPNGSSQDFKVYWDSLEKTRQASYDIEASNLVADSVWTANTVDVLAKLSGGTLH</sequence>
<proteinExistence type="predicted"/>
<dbReference type="GeneID" id="64703911"/>
<dbReference type="Proteomes" id="UP000823399">
    <property type="component" value="Unassembled WGS sequence"/>
</dbReference>
<protein>
    <submittedName>
        <fullName evidence="1">Uncharacterized protein</fullName>
    </submittedName>
</protein>
<accession>A0A9P7F4U5</accession>
<organism evidence="1 2">
    <name type="scientific">Suillus discolor</name>
    <dbReference type="NCBI Taxonomy" id="1912936"/>
    <lineage>
        <taxon>Eukaryota</taxon>
        <taxon>Fungi</taxon>
        <taxon>Dikarya</taxon>
        <taxon>Basidiomycota</taxon>
        <taxon>Agaricomycotina</taxon>
        <taxon>Agaricomycetes</taxon>
        <taxon>Agaricomycetidae</taxon>
        <taxon>Boletales</taxon>
        <taxon>Suillineae</taxon>
        <taxon>Suillaceae</taxon>
        <taxon>Suillus</taxon>
    </lineage>
</organism>
<dbReference type="AlphaFoldDB" id="A0A9P7F4U5"/>
<dbReference type="OrthoDB" id="2641888at2759"/>
<keyword evidence="2" id="KW-1185">Reference proteome</keyword>
<gene>
    <name evidence="1" type="ORF">F5147DRAFT_774967</name>
</gene>